<feature type="region of interest" description="Disordered" evidence="1">
    <location>
        <begin position="534"/>
        <end position="553"/>
    </location>
</feature>
<dbReference type="InterPro" id="IPR045418">
    <property type="entry name" value="P2_DUF5899"/>
</dbReference>
<organism evidence="3">
    <name type="scientific">viral metagenome</name>
    <dbReference type="NCBI Taxonomy" id="1070528"/>
    <lineage>
        <taxon>unclassified sequences</taxon>
        <taxon>metagenomes</taxon>
        <taxon>organismal metagenomes</taxon>
    </lineage>
</organism>
<evidence type="ECO:0000259" key="2">
    <source>
        <dbReference type="Pfam" id="PF19251"/>
    </source>
</evidence>
<feature type="domain" description="DUF5899" evidence="2">
    <location>
        <begin position="160"/>
        <end position="282"/>
    </location>
</feature>
<evidence type="ECO:0000256" key="1">
    <source>
        <dbReference type="SAM" id="MobiDB-lite"/>
    </source>
</evidence>
<dbReference type="EMBL" id="MN740210">
    <property type="protein sequence ID" value="QHT93841.1"/>
    <property type="molecule type" value="Genomic_DNA"/>
</dbReference>
<protein>
    <recommendedName>
        <fullName evidence="2">DUF5899 domain-containing protein</fullName>
    </recommendedName>
</protein>
<dbReference type="AlphaFoldDB" id="A0A6C0IKT0"/>
<proteinExistence type="predicted"/>
<dbReference type="Pfam" id="PF19251">
    <property type="entry name" value="DUF5899"/>
    <property type="match status" value="1"/>
</dbReference>
<name>A0A6C0IKT0_9ZZZZ</name>
<sequence>MEIGIPLLALGGMYIIANKDNVNKNQNQNQNQVNKITKKVEGFDNYPSKSTLMDDNYKQAQNQESAKYIQSQKPEQVQTNDYILSNNGLDKELFQHNNMIPFNGGKVRGGVFDYNGHESVLDNKVGSGSMAIRKQEQAPLFKPEDNMNLNYGSQNNTDFMQSRMNPGTMKTNLKPFESEMVGPGLDQGYSASGTNGFNSGMEARDKWRPYTVDEMRVKTNPKIEYELSGHEGPAYSHIKTSSTKESLGRFEKNRPDTYYESGQDRWLTTTSSEKATTYRSEQQMGNVKRGDKDTNYKGHAISDKKGPYSQQHFEQTKRQQLETNGVTNSTATGKGPNAEHVLPLKSHTNYTNNRSSTQHNLPLGGIGGAFGAVVAPIVDLFKPTLKEEVIGNIRVYGDAKPSVSSNYVIDYNDKTKTTNKETTIYSPSFNINNQGEASYVNTHLPTNVNHRNETCTDYTGGATSSYGMMDYNSAYIQTNNEKKSSTIHNRMNQGGTQMLNHNMSMRLANKDSNMMQNRVNAPHMSNYQTPSIQQHGISKYSREGPDMSQSRLDGDLLKGFRENPYTHSLSSHA</sequence>
<reference evidence="3" key="1">
    <citation type="journal article" date="2020" name="Nature">
        <title>Giant virus diversity and host interactions through global metagenomics.</title>
        <authorList>
            <person name="Schulz F."/>
            <person name="Roux S."/>
            <person name="Paez-Espino D."/>
            <person name="Jungbluth S."/>
            <person name="Walsh D.A."/>
            <person name="Denef V.J."/>
            <person name="McMahon K.D."/>
            <person name="Konstantinidis K.T."/>
            <person name="Eloe-Fadrosh E.A."/>
            <person name="Kyrpides N.C."/>
            <person name="Woyke T."/>
        </authorList>
    </citation>
    <scope>NUCLEOTIDE SEQUENCE</scope>
    <source>
        <strain evidence="3">GVMAG-M-3300024258-14</strain>
    </source>
</reference>
<accession>A0A6C0IKT0</accession>
<evidence type="ECO:0000313" key="3">
    <source>
        <dbReference type="EMBL" id="QHT93841.1"/>
    </source>
</evidence>